<dbReference type="PANTHER" id="PTHR42745">
    <property type="match status" value="1"/>
</dbReference>
<feature type="domain" description="CBS" evidence="8">
    <location>
        <begin position="216"/>
        <end position="279"/>
    </location>
</feature>
<dbReference type="InterPro" id="IPR000644">
    <property type="entry name" value="CBS_dom"/>
</dbReference>
<dbReference type="GO" id="GO:0046872">
    <property type="term" value="F:metal ion binding"/>
    <property type="evidence" value="ECO:0007669"/>
    <property type="project" value="UniProtKB-KW"/>
</dbReference>
<dbReference type="AlphaFoldDB" id="A0A397PAG0"/>
<evidence type="ECO:0000256" key="5">
    <source>
        <dbReference type="PIRSR" id="PIRSR004692-2"/>
    </source>
</evidence>
<keyword evidence="5" id="KW-0862">Zinc</keyword>
<dbReference type="InterPro" id="IPR050986">
    <property type="entry name" value="GutQ/KpsF_isomerases"/>
</dbReference>
<dbReference type="PIRSF" id="PIRSF004692">
    <property type="entry name" value="KdsD_KpsF"/>
    <property type="match status" value="1"/>
</dbReference>
<evidence type="ECO:0000313" key="10">
    <source>
        <dbReference type="EMBL" id="RIA45938.1"/>
    </source>
</evidence>
<dbReference type="Gene3D" id="3.40.50.10490">
    <property type="entry name" value="Glucose-6-phosphate isomerase like protein, domain 1"/>
    <property type="match status" value="1"/>
</dbReference>
<dbReference type="RefSeq" id="WP_004211655.1">
    <property type="nucleotide sequence ID" value="NZ_QXDC01000002.1"/>
</dbReference>
<keyword evidence="2" id="KW-0677">Repeat</keyword>
<dbReference type="InterPro" id="IPR046342">
    <property type="entry name" value="CBS_dom_sf"/>
</dbReference>
<dbReference type="InterPro" id="IPR035474">
    <property type="entry name" value="SIS_Kpsf"/>
</dbReference>
<feature type="site" description="Catalytically relevant" evidence="6">
    <location>
        <position position="200"/>
    </location>
</feature>
<keyword evidence="5" id="KW-0479">Metal-binding</keyword>
<dbReference type="CDD" id="cd04604">
    <property type="entry name" value="CBS_pair_SIS_assoc"/>
    <property type="match status" value="1"/>
</dbReference>
<dbReference type="InterPro" id="IPR004800">
    <property type="entry name" value="KdsD/KpsF-type"/>
</dbReference>
<evidence type="ECO:0000259" key="8">
    <source>
        <dbReference type="PROSITE" id="PS51371"/>
    </source>
</evidence>
<dbReference type="Pfam" id="PF01380">
    <property type="entry name" value="SIS"/>
    <property type="match status" value="1"/>
</dbReference>
<sequence>MSDCTSFPSLAYSSGPERLVALGRNVIATEAEALWALGNELDQSFGHAIATLQQTKGRICVCGLGKSGHIARKIAATLSATGSPAIFLHASEAVHGDLGALHEADTLLILSNSGSTRELGTILLRADHMNIPIVAITSARGSRLAEAAETCLFLPNKAEACPHQSSPTTSTTMMLALGDALAITLMRLKGVTAATLHSFHPGGRLGLDLVTVESFMHRGEQLPIVATDVCMQTVVATMNEGGFGVAAVVDEKGHLEGVITDGDLRRHAHSLRGAVARDVMTRNPHVLFGGMLARDALEMLSDARITSLLVMDAEDERRIIGLVHIHDLLRLEIG</sequence>
<evidence type="ECO:0000256" key="7">
    <source>
        <dbReference type="PROSITE-ProRule" id="PRU00703"/>
    </source>
</evidence>
<keyword evidence="11" id="KW-1185">Reference proteome</keyword>
<comment type="caution">
    <text evidence="10">The sequence shown here is derived from an EMBL/GenBank/DDBJ whole genome shotgun (WGS) entry which is preliminary data.</text>
</comment>
<accession>A0A397PAG0</accession>
<reference evidence="10 11" key="1">
    <citation type="submission" date="2018-08" db="EMBL/GenBank/DDBJ databases">
        <title>Genomic Encyclopedia of Type Strains, Phase IV (KMG-IV): sequencing the most valuable type-strain genomes for metagenomic binning, comparative biology and taxonomic classification.</title>
        <authorList>
            <person name="Goeker M."/>
        </authorList>
    </citation>
    <scope>NUCLEOTIDE SEQUENCE [LARGE SCALE GENOMIC DNA]</scope>
    <source>
        <strain evidence="10 11">DSM 25527</strain>
    </source>
</reference>
<dbReference type="SMART" id="SM00116">
    <property type="entry name" value="CBS"/>
    <property type="match status" value="2"/>
</dbReference>
<evidence type="ECO:0000259" key="9">
    <source>
        <dbReference type="PROSITE" id="PS51464"/>
    </source>
</evidence>
<dbReference type="Pfam" id="PF00571">
    <property type="entry name" value="CBS"/>
    <property type="match status" value="2"/>
</dbReference>
<dbReference type="SUPFAM" id="SSF53697">
    <property type="entry name" value="SIS domain"/>
    <property type="match status" value="1"/>
</dbReference>
<dbReference type="EMBL" id="QXDC01000002">
    <property type="protein sequence ID" value="RIA45938.1"/>
    <property type="molecule type" value="Genomic_DNA"/>
</dbReference>
<dbReference type="Proteomes" id="UP000266568">
    <property type="component" value="Unassembled WGS sequence"/>
</dbReference>
<feature type="domain" description="SIS" evidence="9">
    <location>
        <begin position="48"/>
        <end position="191"/>
    </location>
</feature>
<dbReference type="PANTHER" id="PTHR42745:SF1">
    <property type="entry name" value="ARABINOSE 5-PHOSPHATE ISOMERASE KDSD"/>
    <property type="match status" value="1"/>
</dbReference>
<organism evidence="10 11">
    <name type="scientific">Hephaestia caeni</name>
    <dbReference type="NCBI Taxonomy" id="645617"/>
    <lineage>
        <taxon>Bacteria</taxon>
        <taxon>Pseudomonadati</taxon>
        <taxon>Pseudomonadota</taxon>
        <taxon>Alphaproteobacteria</taxon>
        <taxon>Sphingomonadales</taxon>
        <taxon>Sphingomonadaceae</taxon>
        <taxon>Hephaestia</taxon>
    </lineage>
</organism>
<dbReference type="OrthoDB" id="9762536at2"/>
<feature type="site" description="Catalytically relevant" evidence="6">
    <location>
        <position position="66"/>
    </location>
</feature>
<dbReference type="GO" id="GO:0097367">
    <property type="term" value="F:carbohydrate derivative binding"/>
    <property type="evidence" value="ECO:0007669"/>
    <property type="project" value="InterPro"/>
</dbReference>
<gene>
    <name evidence="10" type="ORF">DFR49_0467</name>
</gene>
<dbReference type="InterPro" id="IPR046348">
    <property type="entry name" value="SIS_dom_sf"/>
</dbReference>
<dbReference type="NCBIfam" id="TIGR00393">
    <property type="entry name" value="kpsF"/>
    <property type="match status" value="1"/>
</dbReference>
<dbReference type="CDD" id="cd05014">
    <property type="entry name" value="SIS_Kpsf"/>
    <property type="match status" value="1"/>
</dbReference>
<feature type="site" description="Catalytically relevant" evidence="6">
    <location>
        <position position="118"/>
    </location>
</feature>
<dbReference type="PROSITE" id="PS51464">
    <property type="entry name" value="SIS"/>
    <property type="match status" value="1"/>
</dbReference>
<proteinExistence type="inferred from homology"/>
<protein>
    <submittedName>
        <fullName evidence="10">Arabinose-5-phosphate isomerase</fullName>
    </submittedName>
</protein>
<dbReference type="GO" id="GO:0005975">
    <property type="term" value="P:carbohydrate metabolic process"/>
    <property type="evidence" value="ECO:0007669"/>
    <property type="project" value="InterPro"/>
</dbReference>
<evidence type="ECO:0000256" key="1">
    <source>
        <dbReference type="ARBA" id="ARBA00008165"/>
    </source>
</evidence>
<feature type="domain" description="CBS" evidence="8">
    <location>
        <begin position="280"/>
        <end position="334"/>
    </location>
</feature>
<feature type="site" description="Catalytically relevant" evidence="6">
    <location>
        <position position="159"/>
    </location>
</feature>
<feature type="binding site" evidence="5">
    <location>
        <position position="89"/>
    </location>
    <ligand>
        <name>Zn(2+)</name>
        <dbReference type="ChEBI" id="CHEBI:29105"/>
    </ligand>
</feature>
<dbReference type="InterPro" id="IPR001347">
    <property type="entry name" value="SIS_dom"/>
</dbReference>
<evidence type="ECO:0000313" key="11">
    <source>
        <dbReference type="Proteomes" id="UP000266568"/>
    </source>
</evidence>
<evidence type="ECO:0000256" key="3">
    <source>
        <dbReference type="ARBA" id="ARBA00023122"/>
    </source>
</evidence>
<keyword evidence="10" id="KW-0413">Isomerase</keyword>
<evidence type="ECO:0000256" key="6">
    <source>
        <dbReference type="PIRSR" id="PIRSR004692-3"/>
    </source>
</evidence>
<dbReference type="PROSITE" id="PS51371">
    <property type="entry name" value="CBS"/>
    <property type="match status" value="2"/>
</dbReference>
<dbReference type="GO" id="GO:0016853">
    <property type="term" value="F:isomerase activity"/>
    <property type="evidence" value="ECO:0007669"/>
    <property type="project" value="UniProtKB-KW"/>
</dbReference>
<comment type="similarity">
    <text evidence="1 4">Belongs to the SIS family. GutQ/KpsF subfamily.</text>
</comment>
<evidence type="ECO:0000256" key="4">
    <source>
        <dbReference type="PIRNR" id="PIRNR004692"/>
    </source>
</evidence>
<keyword evidence="3 7" id="KW-0129">CBS domain</keyword>
<evidence type="ECO:0000256" key="2">
    <source>
        <dbReference type="ARBA" id="ARBA00022737"/>
    </source>
</evidence>
<dbReference type="Gene3D" id="3.10.580.10">
    <property type="entry name" value="CBS-domain"/>
    <property type="match status" value="1"/>
</dbReference>
<name>A0A397PAG0_9SPHN</name>
<dbReference type="GO" id="GO:1901135">
    <property type="term" value="P:carbohydrate derivative metabolic process"/>
    <property type="evidence" value="ECO:0007669"/>
    <property type="project" value="InterPro"/>
</dbReference>